<dbReference type="EMBL" id="RRYP01014530">
    <property type="protein sequence ID" value="TNV75927.1"/>
    <property type="molecule type" value="Genomic_DNA"/>
</dbReference>
<evidence type="ECO:0000256" key="3">
    <source>
        <dbReference type="ARBA" id="ARBA00022833"/>
    </source>
</evidence>
<keyword evidence="1" id="KW-0479">Metal-binding</keyword>
<dbReference type="OrthoDB" id="438722at2759"/>
<feature type="signal peptide" evidence="5">
    <location>
        <begin position="1"/>
        <end position="15"/>
    </location>
</feature>
<sequence length="104" mass="11841">MIKVLVILIFRTIQGSLLEALQDFLCIIYSPLPTPSSDTLIENLKLTQLQIELDCTICLNIMQKEGIILGCGHIFHQDCIQKWLKRNQICPVCRQTVTLQSLQS</sequence>
<dbReference type="AlphaFoldDB" id="A0A8J8NIX8"/>
<comment type="caution">
    <text evidence="7">The sequence shown here is derived from an EMBL/GenBank/DDBJ whole genome shotgun (WGS) entry which is preliminary data.</text>
</comment>
<organism evidence="7 8">
    <name type="scientific">Halteria grandinella</name>
    <dbReference type="NCBI Taxonomy" id="5974"/>
    <lineage>
        <taxon>Eukaryota</taxon>
        <taxon>Sar</taxon>
        <taxon>Alveolata</taxon>
        <taxon>Ciliophora</taxon>
        <taxon>Intramacronucleata</taxon>
        <taxon>Spirotrichea</taxon>
        <taxon>Stichotrichia</taxon>
        <taxon>Sporadotrichida</taxon>
        <taxon>Halteriidae</taxon>
        <taxon>Halteria</taxon>
    </lineage>
</organism>
<name>A0A8J8NIX8_HALGN</name>
<keyword evidence="2 4" id="KW-0863">Zinc-finger</keyword>
<evidence type="ECO:0000313" key="7">
    <source>
        <dbReference type="EMBL" id="TNV75927.1"/>
    </source>
</evidence>
<evidence type="ECO:0000256" key="5">
    <source>
        <dbReference type="SAM" id="SignalP"/>
    </source>
</evidence>
<dbReference type="InterPro" id="IPR051834">
    <property type="entry name" value="RING_finger_E3_ligase"/>
</dbReference>
<evidence type="ECO:0000256" key="1">
    <source>
        <dbReference type="ARBA" id="ARBA00022723"/>
    </source>
</evidence>
<keyword evidence="5" id="KW-0732">Signal</keyword>
<gene>
    <name evidence="7" type="ORF">FGO68_gene7702</name>
</gene>
<evidence type="ECO:0000256" key="2">
    <source>
        <dbReference type="ARBA" id="ARBA00022771"/>
    </source>
</evidence>
<feature type="chain" id="PRO_5035282382" description="RING-type domain-containing protein" evidence="5">
    <location>
        <begin position="16"/>
        <end position="104"/>
    </location>
</feature>
<dbReference type="GO" id="GO:0005634">
    <property type="term" value="C:nucleus"/>
    <property type="evidence" value="ECO:0007669"/>
    <property type="project" value="TreeGrafter"/>
</dbReference>
<dbReference type="SMART" id="SM00184">
    <property type="entry name" value="RING"/>
    <property type="match status" value="1"/>
</dbReference>
<proteinExistence type="predicted"/>
<reference evidence="7" key="1">
    <citation type="submission" date="2019-06" db="EMBL/GenBank/DDBJ databases">
        <authorList>
            <person name="Zheng W."/>
        </authorList>
    </citation>
    <scope>NUCLEOTIDE SEQUENCE</scope>
    <source>
        <strain evidence="7">QDHG01</strain>
    </source>
</reference>
<accession>A0A8J8NIX8</accession>
<dbReference type="SUPFAM" id="SSF57850">
    <property type="entry name" value="RING/U-box"/>
    <property type="match status" value="1"/>
</dbReference>
<dbReference type="GO" id="GO:0061630">
    <property type="term" value="F:ubiquitin protein ligase activity"/>
    <property type="evidence" value="ECO:0007669"/>
    <property type="project" value="TreeGrafter"/>
</dbReference>
<dbReference type="PANTHER" id="PTHR45931">
    <property type="entry name" value="SI:CH211-59O9.10"/>
    <property type="match status" value="1"/>
</dbReference>
<evidence type="ECO:0000259" key="6">
    <source>
        <dbReference type="PROSITE" id="PS50089"/>
    </source>
</evidence>
<dbReference type="GO" id="GO:0006511">
    <property type="term" value="P:ubiquitin-dependent protein catabolic process"/>
    <property type="evidence" value="ECO:0007669"/>
    <property type="project" value="TreeGrafter"/>
</dbReference>
<feature type="domain" description="RING-type" evidence="6">
    <location>
        <begin position="55"/>
        <end position="94"/>
    </location>
</feature>
<dbReference type="InterPro" id="IPR013083">
    <property type="entry name" value="Znf_RING/FYVE/PHD"/>
</dbReference>
<keyword evidence="3" id="KW-0862">Zinc</keyword>
<dbReference type="InterPro" id="IPR001841">
    <property type="entry name" value="Znf_RING"/>
</dbReference>
<keyword evidence="8" id="KW-1185">Reference proteome</keyword>
<dbReference type="Gene3D" id="3.30.40.10">
    <property type="entry name" value="Zinc/RING finger domain, C3HC4 (zinc finger)"/>
    <property type="match status" value="1"/>
</dbReference>
<dbReference type="GO" id="GO:0008270">
    <property type="term" value="F:zinc ion binding"/>
    <property type="evidence" value="ECO:0007669"/>
    <property type="project" value="UniProtKB-KW"/>
</dbReference>
<protein>
    <recommendedName>
        <fullName evidence="6">RING-type domain-containing protein</fullName>
    </recommendedName>
</protein>
<dbReference type="PROSITE" id="PS50089">
    <property type="entry name" value="ZF_RING_2"/>
    <property type="match status" value="1"/>
</dbReference>
<dbReference type="Proteomes" id="UP000785679">
    <property type="component" value="Unassembled WGS sequence"/>
</dbReference>
<evidence type="ECO:0000313" key="8">
    <source>
        <dbReference type="Proteomes" id="UP000785679"/>
    </source>
</evidence>
<dbReference type="PANTHER" id="PTHR45931:SF3">
    <property type="entry name" value="RING ZINC FINGER-CONTAINING PROTEIN"/>
    <property type="match status" value="1"/>
</dbReference>
<evidence type="ECO:0000256" key="4">
    <source>
        <dbReference type="PROSITE-ProRule" id="PRU00175"/>
    </source>
</evidence>
<dbReference type="Pfam" id="PF13639">
    <property type="entry name" value="zf-RING_2"/>
    <property type="match status" value="1"/>
</dbReference>